<proteinExistence type="predicted"/>
<feature type="compositionally biased region" description="Acidic residues" evidence="1">
    <location>
        <begin position="859"/>
        <end position="878"/>
    </location>
</feature>
<feature type="compositionally biased region" description="Basic and acidic residues" evidence="1">
    <location>
        <begin position="1045"/>
        <end position="1060"/>
    </location>
</feature>
<feature type="region of interest" description="Disordered" evidence="1">
    <location>
        <begin position="1358"/>
        <end position="1412"/>
    </location>
</feature>
<gene>
    <name evidence="2" type="ORF">B0A50_00155</name>
</gene>
<evidence type="ECO:0000313" key="3">
    <source>
        <dbReference type="Proteomes" id="UP000308549"/>
    </source>
</evidence>
<feature type="compositionally biased region" description="Polar residues" evidence="1">
    <location>
        <begin position="350"/>
        <end position="361"/>
    </location>
</feature>
<feature type="compositionally biased region" description="Low complexity" evidence="1">
    <location>
        <begin position="1361"/>
        <end position="1376"/>
    </location>
</feature>
<dbReference type="EMBL" id="NAJL01000001">
    <property type="protein sequence ID" value="TKA34175.1"/>
    <property type="molecule type" value="Genomic_DNA"/>
</dbReference>
<feature type="region of interest" description="Disordered" evidence="1">
    <location>
        <begin position="1573"/>
        <end position="1605"/>
    </location>
</feature>
<feature type="compositionally biased region" description="Polar residues" evidence="1">
    <location>
        <begin position="512"/>
        <end position="533"/>
    </location>
</feature>
<evidence type="ECO:0000313" key="2">
    <source>
        <dbReference type="EMBL" id="TKA34175.1"/>
    </source>
</evidence>
<feature type="region of interest" description="Disordered" evidence="1">
    <location>
        <begin position="601"/>
        <end position="778"/>
    </location>
</feature>
<keyword evidence="3" id="KW-1185">Reference proteome</keyword>
<feature type="compositionally biased region" description="Basic residues" evidence="1">
    <location>
        <begin position="807"/>
        <end position="819"/>
    </location>
</feature>
<feature type="compositionally biased region" description="Low complexity" evidence="1">
    <location>
        <begin position="332"/>
        <end position="349"/>
    </location>
</feature>
<reference evidence="2 3" key="1">
    <citation type="submission" date="2017-03" db="EMBL/GenBank/DDBJ databases">
        <title>Genomes of endolithic fungi from Antarctica.</title>
        <authorList>
            <person name="Coleine C."/>
            <person name="Masonjones S."/>
            <person name="Stajich J.E."/>
        </authorList>
    </citation>
    <scope>NUCLEOTIDE SEQUENCE [LARGE SCALE GENOMIC DNA]</scope>
    <source>
        <strain evidence="2 3">CCFEE 6315</strain>
    </source>
</reference>
<feature type="region of interest" description="Disordered" evidence="1">
    <location>
        <begin position="1"/>
        <end position="24"/>
    </location>
</feature>
<feature type="compositionally biased region" description="Basic and acidic residues" evidence="1">
    <location>
        <begin position="1378"/>
        <end position="1400"/>
    </location>
</feature>
<feature type="compositionally biased region" description="Polar residues" evidence="1">
    <location>
        <begin position="247"/>
        <end position="269"/>
    </location>
</feature>
<feature type="region of interest" description="Disordered" evidence="1">
    <location>
        <begin position="242"/>
        <end position="284"/>
    </location>
</feature>
<feature type="compositionally biased region" description="Polar residues" evidence="1">
    <location>
        <begin position="311"/>
        <end position="331"/>
    </location>
</feature>
<feature type="region of interest" description="Disordered" evidence="1">
    <location>
        <begin position="1293"/>
        <end position="1329"/>
    </location>
</feature>
<feature type="compositionally biased region" description="Basic and acidic residues" evidence="1">
    <location>
        <begin position="611"/>
        <end position="627"/>
    </location>
</feature>
<name>A0A4U0UHW6_9PEZI</name>
<feature type="compositionally biased region" description="Basic residues" evidence="1">
    <location>
        <begin position="1"/>
        <end position="11"/>
    </location>
</feature>
<feature type="compositionally biased region" description="Polar residues" evidence="1">
    <location>
        <begin position="628"/>
        <end position="646"/>
    </location>
</feature>
<feature type="compositionally biased region" description="Polar residues" evidence="1">
    <location>
        <begin position="71"/>
        <end position="91"/>
    </location>
</feature>
<feature type="region of interest" description="Disordered" evidence="1">
    <location>
        <begin position="57"/>
        <end position="226"/>
    </location>
</feature>
<protein>
    <submittedName>
        <fullName evidence="2">Uncharacterized protein</fullName>
    </submittedName>
</protein>
<feature type="compositionally biased region" description="Acidic residues" evidence="1">
    <location>
        <begin position="1198"/>
        <end position="1215"/>
    </location>
</feature>
<dbReference type="OrthoDB" id="5408302at2759"/>
<organism evidence="2 3">
    <name type="scientific">Salinomyces thailandicus</name>
    <dbReference type="NCBI Taxonomy" id="706561"/>
    <lineage>
        <taxon>Eukaryota</taxon>
        <taxon>Fungi</taxon>
        <taxon>Dikarya</taxon>
        <taxon>Ascomycota</taxon>
        <taxon>Pezizomycotina</taxon>
        <taxon>Dothideomycetes</taxon>
        <taxon>Dothideomycetidae</taxon>
        <taxon>Mycosphaerellales</taxon>
        <taxon>Teratosphaeriaceae</taxon>
        <taxon>Salinomyces</taxon>
    </lineage>
</organism>
<comment type="caution">
    <text evidence="2">The sequence shown here is derived from an EMBL/GenBank/DDBJ whole genome shotgun (WGS) entry which is preliminary data.</text>
</comment>
<feature type="region of interest" description="Disordered" evidence="1">
    <location>
        <begin position="1487"/>
        <end position="1515"/>
    </location>
</feature>
<feature type="compositionally biased region" description="Low complexity" evidence="1">
    <location>
        <begin position="14"/>
        <end position="24"/>
    </location>
</feature>
<feature type="region of interest" description="Disordered" evidence="1">
    <location>
        <begin position="791"/>
        <end position="891"/>
    </location>
</feature>
<accession>A0A4U0UHW6</accession>
<feature type="compositionally biased region" description="Basic and acidic residues" evidence="1">
    <location>
        <begin position="103"/>
        <end position="117"/>
    </location>
</feature>
<feature type="region of interest" description="Disordered" evidence="1">
    <location>
        <begin position="1039"/>
        <end position="1164"/>
    </location>
</feature>
<feature type="region of interest" description="Disordered" evidence="1">
    <location>
        <begin position="300"/>
        <end position="407"/>
    </location>
</feature>
<dbReference type="Proteomes" id="UP000308549">
    <property type="component" value="Unassembled WGS sequence"/>
</dbReference>
<sequence>MFARVRGHRHERSSSGATTASAANANQTATAAPLVSPLSPNFTFDLPPSGVRPYSLHGISGEGLPRPGTSDGLSAATSHRTTGLRLTSASTAPVLPPIPRVASRYEPDRSARARDDVGDASTLNTGDRGSRRSTGRLLSGFEQPVDIMPTSAPASPGDSGADMQPLRPLTPDGATSPMGSTLFPPKHQGSPHLSGVSSGPPMSRSFVDSRDKPYSQAVSRPLPMQQSHSMPHILETHMTVPVRSPPSLESFSAQGPMSPQTPTSPSGNSLRAPKISGARLSPNSSVDDLKALHRAHTNASMPAANAHAHSSLAQSPQVPRTYSGSTEFPSTLSSVDNASSPSSQSQLSNTVGTPYQTTASTFPLPRHVATRPKTQGGSAMLAGVTVPTHHTSTPRPESAGGMSKADKRKSRLLNPMALLTRRKSGQEGLETPADRSTAAQAYARQKSVAKAGVSKLPEDFDPRIRGKVVHDFSAPKSGRNVSYNDADVRSPDSEMQAASMSPSVPVLLPDFSISQQSPTPSQHASEGSSSLNRRSAHSPSMFREIFANDDDDATKRASSLNAERLENRDFLQRVGHQSSNSAYSQESTVLPPFARRSQILDPMQASFFQDNDSKRSSDPSSGRERDSNLSSTSCVSPITARSSAPNASDLRHSASYGMSPVSPSSPAVKGKGLVSGVSDAWPATIRSSASPEPSGKDESEATPTQPYSIAGAAIQPAFSPIAEQPQDPSSVGAPHRNPGVAPEVVLVPERESSPRLQALRSTTRSRKPSVVTTPEATPEVVQAETVNVVASKSPHKLVEKRASAVGHSRRLSGVPKHHASNASRFSFQLGESAAEEQALEDKHRKVKGQSGELQRQLSPDEDEDEFDEGAMDDMDELELSNQEVREAEHDAPLATPSGGLLQLQQARQHLQVAPSISDDASFYDEDHIPDVTDEHELTYADHPAFRAHPAMAYDHSRNVSQQTNNYRQSGIDNYMLGASEASYENIQTHQRMLSDASGLIDVTRNSSAADSLASHSIYTHGGVEEAKPRSGFYMQPQATGYLPQTERHDLPQRRSGDGDMRSAAGGFNVDTTASASISTRDRMQSQSTGLGLSGFDDFDFGSGPDLSIRDSRPTSRQAVPDATTVDYRKRESMPLPKRVSPWEDLPTRKPPTPDAAGQLPLPRNVGQSAAYGGAIGKDLRARNAAYNQNLQYAKSDSDGDGDDMYYDDGGFEQDIESSRSQSQHDGFNEDALDSDTFMRGHVGAGHQRQSGMSFNSLGSDGPYPSFAMGVNPLKARQRQSQLLLENLPLQGPVDPKLIPQRNPSEDAKRLGLSTRVPPLPAQQGSKEAMDRMQSNLHAYHASLAEAANRAAMEGRFLRQPSTASTATRSESSYSNSGEDDRSRYSGEENVESHSGIEPKSSDAASHNTVEQRRSYSPLRLNFDFGFNALASEGSFNDDDLGIDDDIVAAANGDVLASDDAAFYGQEFGFYAKARPSSDEAEAIHGGFFGEDGDNGLSRNKSLREPNLTPITERSEFSTRNSLINLGHGGAFGLPSAGLHGPASPALARLPVVENEITSFDQLRKLRASAFGGSTTSLQNEYGPMKGPGSHGWHGAPSPQSDGSVQGYFASVPMALGYSTDSNSSSNPSSAQPHGDSPQRRDFSNSPSSGVADAGVTPRKQPPTPADPETARKVSRGAFHSRQGSDHVTVQYSKRVLAKEEF</sequence>
<feature type="region of interest" description="Disordered" evidence="1">
    <location>
        <begin position="1192"/>
        <end position="1233"/>
    </location>
</feature>
<feature type="compositionally biased region" description="Polar residues" evidence="1">
    <location>
        <begin position="1069"/>
        <end position="1088"/>
    </location>
</feature>
<feature type="region of interest" description="Disordered" evidence="1">
    <location>
        <begin position="471"/>
        <end position="561"/>
    </location>
</feature>
<feature type="region of interest" description="Disordered" evidence="1">
    <location>
        <begin position="1618"/>
        <end position="1701"/>
    </location>
</feature>
<evidence type="ECO:0000256" key="1">
    <source>
        <dbReference type="SAM" id="MobiDB-lite"/>
    </source>
</evidence>
<feature type="compositionally biased region" description="Low complexity" evidence="1">
    <location>
        <begin position="1089"/>
        <end position="1106"/>
    </location>
</feature>